<feature type="compositionally biased region" description="Low complexity" evidence="1">
    <location>
        <begin position="202"/>
        <end position="228"/>
    </location>
</feature>
<gene>
    <name evidence="2" type="ORF">NPX13_g2468</name>
</gene>
<keyword evidence="3" id="KW-1185">Reference proteome</keyword>
<evidence type="ECO:0008006" key="4">
    <source>
        <dbReference type="Google" id="ProtNLM"/>
    </source>
</evidence>
<dbReference type="EMBL" id="JANPWZ010000261">
    <property type="protein sequence ID" value="KAJ3578098.1"/>
    <property type="molecule type" value="Genomic_DNA"/>
</dbReference>
<feature type="region of interest" description="Disordered" evidence="1">
    <location>
        <begin position="193"/>
        <end position="233"/>
    </location>
</feature>
<evidence type="ECO:0000313" key="2">
    <source>
        <dbReference type="EMBL" id="KAJ3578098.1"/>
    </source>
</evidence>
<feature type="region of interest" description="Disordered" evidence="1">
    <location>
        <begin position="238"/>
        <end position="257"/>
    </location>
</feature>
<proteinExistence type="predicted"/>
<reference evidence="2" key="1">
    <citation type="submission" date="2022-07" db="EMBL/GenBank/DDBJ databases">
        <title>Genome Sequence of Xylaria arbuscula.</title>
        <authorList>
            <person name="Buettner E."/>
        </authorList>
    </citation>
    <scope>NUCLEOTIDE SEQUENCE</scope>
    <source>
        <strain evidence="2">VT107</strain>
    </source>
</reference>
<evidence type="ECO:0000256" key="1">
    <source>
        <dbReference type="SAM" id="MobiDB-lite"/>
    </source>
</evidence>
<evidence type="ECO:0000313" key="3">
    <source>
        <dbReference type="Proteomes" id="UP001148614"/>
    </source>
</evidence>
<dbReference type="Proteomes" id="UP001148614">
    <property type="component" value="Unassembled WGS sequence"/>
</dbReference>
<accession>A0A9W8NKP0</accession>
<sequence length="268" mass="29035">MARLQNRNHNRKAALSLANRQRGIFKKSNTLRRMYGGEIAIYIKQQDGYTICYESRVGILNEACFAVPNESFGPDDFDTITDRRSTPVLPTGIPAMARQFFGVEDNFDPSFTEDPSMAIFGSTPVSWNDATTASTSSSNCDGQDPYAAALGPVVSSPLDHFSQEQPMDSNDGAISDAFYVPDGYIFPSSLLSNQSRGDSCVSTSRSSTSLSSLPSSSSPLPTTPSQSLFLPADPASLESDTVSVVSPRPTFPHSQQDLVSLIEEYTKN</sequence>
<protein>
    <recommendedName>
        <fullName evidence="4">MADS-box domain-containing protein</fullName>
    </recommendedName>
</protein>
<name>A0A9W8NKP0_9PEZI</name>
<comment type="caution">
    <text evidence="2">The sequence shown here is derived from an EMBL/GenBank/DDBJ whole genome shotgun (WGS) entry which is preliminary data.</text>
</comment>
<organism evidence="2 3">
    <name type="scientific">Xylaria arbuscula</name>
    <dbReference type="NCBI Taxonomy" id="114810"/>
    <lineage>
        <taxon>Eukaryota</taxon>
        <taxon>Fungi</taxon>
        <taxon>Dikarya</taxon>
        <taxon>Ascomycota</taxon>
        <taxon>Pezizomycotina</taxon>
        <taxon>Sordariomycetes</taxon>
        <taxon>Xylariomycetidae</taxon>
        <taxon>Xylariales</taxon>
        <taxon>Xylariaceae</taxon>
        <taxon>Xylaria</taxon>
    </lineage>
</organism>
<dbReference type="AlphaFoldDB" id="A0A9W8NKP0"/>